<dbReference type="InterPro" id="IPR013783">
    <property type="entry name" value="Ig-like_fold"/>
</dbReference>
<reference evidence="1" key="1">
    <citation type="journal article" date="2020" name="mSystems">
        <title>Genome- and Community-Level Interaction Insights into Carbon Utilization and Element Cycling Functions of Hydrothermarchaeota in Hydrothermal Sediment.</title>
        <authorList>
            <person name="Zhou Z."/>
            <person name="Liu Y."/>
            <person name="Xu W."/>
            <person name="Pan J."/>
            <person name="Luo Z.H."/>
            <person name="Li M."/>
        </authorList>
    </citation>
    <scope>NUCLEOTIDE SEQUENCE</scope>
    <source>
        <strain evidence="1">HyVt-388</strain>
    </source>
</reference>
<evidence type="ECO:0000313" key="1">
    <source>
        <dbReference type="EMBL" id="HEC79162.1"/>
    </source>
</evidence>
<name>A0A9C9ENY0_UNCW3</name>
<dbReference type="AlphaFoldDB" id="A0A9C9ENY0"/>
<sequence>MKKSFLLILISILIFFPSILLMADFPISTAANDQELPAVAWDGTNYLVVWEDGRIEIYDIFGQRINPSGGLVGGNFLINTTSGMLHASPALDWDGSHYLVAWQHKSSPGSDIYGNLDIGVTGIELLSFSASPTNTGILLTWFASLDGNGICWVIERGHKKDGDFHRITTIPIKGSAPHSERFKYEDNSVIPGVGYYYRLENLKQNSDL</sequence>
<comment type="caution">
    <text evidence="1">The sequence shown here is derived from an EMBL/GenBank/DDBJ whole genome shotgun (WGS) entry which is preliminary data.</text>
</comment>
<organism evidence="1 2">
    <name type="scientific">candidate division WOR-3 bacterium</name>
    <dbReference type="NCBI Taxonomy" id="2052148"/>
    <lineage>
        <taxon>Bacteria</taxon>
        <taxon>Bacteria division WOR-3</taxon>
    </lineage>
</organism>
<dbReference type="Proteomes" id="UP000885826">
    <property type="component" value="Unassembled WGS sequence"/>
</dbReference>
<gene>
    <name evidence="1" type="ORF">ENI34_08500</name>
</gene>
<accession>A0A9C9ENY0</accession>
<protein>
    <submittedName>
        <fullName evidence="1">Uncharacterized protein</fullName>
    </submittedName>
</protein>
<dbReference type="Gene3D" id="2.60.40.10">
    <property type="entry name" value="Immunoglobulins"/>
    <property type="match status" value="1"/>
</dbReference>
<evidence type="ECO:0000313" key="2">
    <source>
        <dbReference type="Proteomes" id="UP000885826"/>
    </source>
</evidence>
<proteinExistence type="predicted"/>
<dbReference type="EMBL" id="DRIG01000091">
    <property type="protein sequence ID" value="HEC79162.1"/>
    <property type="molecule type" value="Genomic_DNA"/>
</dbReference>